<organism evidence="2 3">
    <name type="scientific">Geobacter pickeringii</name>
    <dbReference type="NCBI Taxonomy" id="345632"/>
    <lineage>
        <taxon>Bacteria</taxon>
        <taxon>Pseudomonadati</taxon>
        <taxon>Thermodesulfobacteriota</taxon>
        <taxon>Desulfuromonadia</taxon>
        <taxon>Geobacterales</taxon>
        <taxon>Geobacteraceae</taxon>
        <taxon>Geobacter</taxon>
    </lineage>
</organism>
<dbReference type="KEGG" id="gpi:GPICK_00925"/>
<dbReference type="Proteomes" id="UP000057609">
    <property type="component" value="Chromosome"/>
</dbReference>
<accession>A0A0B5B6G4</accession>
<reference evidence="2 3" key="1">
    <citation type="journal article" date="2015" name="Genome Announc.">
        <title>Complete Genome of Geobacter pickeringii G13T, a Metal-Reducing Isolate from Sedimentary Kaolin Deposits.</title>
        <authorList>
            <person name="Badalamenti J.P."/>
            <person name="Bond D.R."/>
        </authorList>
    </citation>
    <scope>NUCLEOTIDE SEQUENCE [LARGE SCALE GENOMIC DNA]</scope>
    <source>
        <strain evidence="2 3">G13</strain>
    </source>
</reference>
<dbReference type="STRING" id="345632.GPICK_00925"/>
<keyword evidence="3" id="KW-1185">Reference proteome</keyword>
<evidence type="ECO:0000313" key="2">
    <source>
        <dbReference type="EMBL" id="AJE02132.1"/>
    </source>
</evidence>
<dbReference type="RefSeq" id="WP_039739709.1">
    <property type="nucleotide sequence ID" value="NZ_CP009788.1"/>
</dbReference>
<evidence type="ECO:0000256" key="1">
    <source>
        <dbReference type="SAM" id="MobiDB-lite"/>
    </source>
</evidence>
<protein>
    <submittedName>
        <fullName evidence="2">Uncharacterized protein</fullName>
    </submittedName>
</protein>
<name>A0A0B5B6G4_9BACT</name>
<proteinExistence type="predicted"/>
<gene>
    <name evidence="2" type="ORF">GPICK_00925</name>
</gene>
<feature type="region of interest" description="Disordered" evidence="1">
    <location>
        <begin position="1"/>
        <end position="30"/>
    </location>
</feature>
<sequence>MRKVNDSEQPLLAFNGLFDPGEENRPDEDEALDRDEFERMEAIALKNRAQTITTLSTLTSIVAQTAAPPFSFIDPHTTGLLALGYAIDSLRLLDIETSDLTVKELEAKVAEDLRLQFTALENENVIPEMPGTKEIEIWAKGVVDKLLCKKEHGSSTERMFDTDSKQFYEFQHSLLEEYARGNAIYVRPTATCLTLYLGTLTQGIGDIQTALTAVIQRQIKRGDYHAAFQAAMEHQRITKQHGEKIRGIKRKLQSNAGKYSWNDVILPDILTAQEDAKDAVNADTMLEELLEERIDELPPAKRPLAQKVLIVIRSCRDAYRELQTLAMGLPRFYSACILNQGPAISLNLPSMRYDVFDPLFYNISDPDKLLSVCDVIDSVFTLPAPPVLHDIIAGTELLLKPRTETEATDMSEEDEFTDEEDMALVIFDTETINRAKSKISEMADVRPTRLSEVTAVFDPEGFTEECIVSAILISSAWARDRNYADRYRVTRLPEAFSCEACAGDDYRIELMEDTDGLHA</sequence>
<dbReference type="AlphaFoldDB" id="A0A0B5B6G4"/>
<dbReference type="HOGENOM" id="CLU_536137_0_0_7"/>
<dbReference type="EMBL" id="CP009788">
    <property type="protein sequence ID" value="AJE02132.1"/>
    <property type="molecule type" value="Genomic_DNA"/>
</dbReference>
<evidence type="ECO:0000313" key="3">
    <source>
        <dbReference type="Proteomes" id="UP000057609"/>
    </source>
</evidence>
<dbReference type="OrthoDB" id="9820414at2"/>